<dbReference type="SUPFAM" id="SSF53300">
    <property type="entry name" value="vWA-like"/>
    <property type="match status" value="1"/>
</dbReference>
<name>A0A4C1TF56_EUMVA</name>
<dbReference type="SUPFAM" id="SSF82754">
    <property type="entry name" value="C-terminal, gelsolin-like domain of Sec23/24"/>
    <property type="match status" value="1"/>
</dbReference>
<feature type="domain" description="Sec23/Sec24 beta-sandwich" evidence="12">
    <location>
        <begin position="1001"/>
        <end position="1085"/>
    </location>
</feature>
<dbReference type="Gene3D" id="2.30.30.380">
    <property type="entry name" value="Zn-finger domain of Sec23/24"/>
    <property type="match status" value="1"/>
</dbReference>
<dbReference type="GO" id="GO:0005789">
    <property type="term" value="C:endoplasmic reticulum membrane"/>
    <property type="evidence" value="ECO:0007669"/>
    <property type="project" value="UniProtKB-SubCell"/>
</dbReference>
<feature type="compositionally biased region" description="Low complexity" evidence="7">
    <location>
        <begin position="352"/>
        <end position="363"/>
    </location>
</feature>
<dbReference type="OrthoDB" id="49016at2759"/>
<dbReference type="STRING" id="151549.A0A4C1TF56"/>
<dbReference type="PANTHER" id="PTHR13803:SF4">
    <property type="entry name" value="SECRETORY 24CD, ISOFORM C"/>
    <property type="match status" value="1"/>
</dbReference>
<evidence type="ECO:0000256" key="3">
    <source>
        <dbReference type="ARBA" id="ARBA00008334"/>
    </source>
</evidence>
<dbReference type="InterPro" id="IPR036465">
    <property type="entry name" value="vWFA_dom_sf"/>
</dbReference>
<evidence type="ECO:0000256" key="2">
    <source>
        <dbReference type="ARBA" id="ARBA00004397"/>
    </source>
</evidence>
<dbReference type="Pfam" id="PF04815">
    <property type="entry name" value="Sec23_helical"/>
    <property type="match status" value="1"/>
</dbReference>
<keyword evidence="6" id="KW-0968">Cytoplasmic vesicle</keyword>
<sequence>MMHQQYMPPGQNNNPPVNPLGFPPSGTQDFNCHQNANMYNSMPPNGPGPQILPPKQFDQTDMSQKLQNMNLNGAQGYSNMPPSQIPAGQLPPGASFPPSSNYAPASASQMPPSQRSPQGKPLTGAPIPQSQIPPTMPQKSPMSQQSPSLPGPNVPVAQPHGINQMTQNQATNSIEQTQNRSFGQPNQNVQPPTSMTHQQGIPEKPGPASFVATSQVPSHLPPQSSTTATPMSSRHVSTPDQSQMPPHMPPKQLTGQGPPQLGQVQGQGLQQPSQISSQGPPQQGQMPLHPGPRQGVPQHNQALQGQQSQFGQLPPQPGQVSQQISQYPPGPPQQHGGQIPGQIPPQGVPTLQPQMPQNQGFQQPPAPTLPGLPHMPPPLNQSRQFASIPSSGPGQQPGFAQPPAPPTSGAYPGIRIIKCMKKSGFCAYVDFPMKSKGILWVPVVLAQTNIVTCSLLVLYSGAEFFRLEHKDFEGMPPMPGQPHMPNQVPGQPPMQNQLHGQPPMPGHPGQPPMPGHPGQPPLPNQPGFHQNYQPQQGQYPGAQPPFPAQQPNYPGQQYPGYQQPQQAMKRLDPDQMPTPIQVMSDDQQSRGGIFVTNERGLVPPLVTTDFIVDDKGNASPRYIRSSMYNVPVSADMLKQTSMPLCLVISPMAEPIGTEPEPPLLDFAALTNSPTMGPVRCCRCKAYMCPNMKFLDSGRHFKCAFCKATTEVPMEYTQYVNSMQQYGRMPAEMALGTYEIVATKEYCRNNTLPNPPAIVFVIDVSYNSIRSGLVKVICDNISKIIENIPKDPVTGQQHTRVGFITYSSTVHFYNIKGNLAQPQMLSVGDVSDMFVPLLEGFLVKPEDSGAVLEALLQQIPIMFADNKETEIILLPAVQAGVEALKAADTSGQLLVFHTSLPTYPAPGKLINREDRKVLGTDKEKQILTPQTTAYNELGQTCSAAGVAVELFVANNAYVDTATIGQLPRLTGGQTHKYTYFTAEVDGERLVQDVIRVVSRPTAYDAVMRVRTSTGVRATEFLGHLFMSNTTDVELAAIDADKAIGVEIKHDDKLTNEEGVFIQAALLYTHRSGQRRLRVINLALNVANQLADVYRSCELDTPVWALRENTPRQVRDGLTTRCAKSLAAYRRHCASPSSAGQLVLPEAMKLLPLYTNCILRSDAVAGGPDITCDDRSCAMYRALTADVATSVVYTYPRLLPLHRLSEPLAAGAPPSSLPPLRASIDKMNEQGVYLLENGVHMLLWVGSQAPPEFVRDVFGANNAQQIDTQVAELPVLDNSLNEAARECIRDARLRRHKHMRLRIVHQYDKEESQFRRLLLEDRGIDGSPSYIEHLKQTHSDIKRLL</sequence>
<dbReference type="GO" id="GO:0090110">
    <property type="term" value="P:COPII-coated vesicle cargo loading"/>
    <property type="evidence" value="ECO:0007669"/>
    <property type="project" value="TreeGrafter"/>
</dbReference>
<accession>A0A4C1TF56</accession>
<dbReference type="GO" id="GO:0030127">
    <property type="term" value="C:COPII vesicle coat"/>
    <property type="evidence" value="ECO:0007669"/>
    <property type="project" value="InterPro"/>
</dbReference>
<feature type="domain" description="Gelsolin-like" evidence="8">
    <location>
        <begin position="1216"/>
        <end position="1279"/>
    </location>
</feature>
<evidence type="ECO:0000313" key="14">
    <source>
        <dbReference type="Proteomes" id="UP000299102"/>
    </source>
</evidence>
<evidence type="ECO:0000256" key="5">
    <source>
        <dbReference type="ARBA" id="ARBA00022927"/>
    </source>
</evidence>
<evidence type="ECO:0000256" key="6">
    <source>
        <dbReference type="ARBA" id="ARBA00023329"/>
    </source>
</evidence>
<dbReference type="SUPFAM" id="SSF82919">
    <property type="entry name" value="Zn-finger domain of Sec23/24"/>
    <property type="match status" value="1"/>
</dbReference>
<dbReference type="Gene3D" id="1.20.120.730">
    <property type="entry name" value="Sec23/Sec24 helical domain"/>
    <property type="match status" value="1"/>
</dbReference>
<dbReference type="InterPro" id="IPR012990">
    <property type="entry name" value="Beta-sandwich_Sec23_24"/>
</dbReference>
<evidence type="ECO:0000259" key="10">
    <source>
        <dbReference type="Pfam" id="PF04811"/>
    </source>
</evidence>
<dbReference type="InterPro" id="IPR029006">
    <property type="entry name" value="ADF-H/Gelsolin-like_dom_sf"/>
</dbReference>
<feature type="compositionally biased region" description="Low complexity" evidence="7">
    <location>
        <begin position="96"/>
        <end position="108"/>
    </location>
</feature>
<comment type="subcellular location">
    <subcellularLocation>
        <location evidence="1">Cytoplasmic vesicle</location>
        <location evidence="1">COPII-coated vesicle membrane</location>
        <topology evidence="1">Peripheral membrane protein</topology>
        <orientation evidence="1">Cytoplasmic side</orientation>
    </subcellularLocation>
    <subcellularLocation>
        <location evidence="2">Endoplasmic reticulum membrane</location>
        <topology evidence="2">Peripheral membrane protein</topology>
        <orientation evidence="2">Cytoplasmic side</orientation>
    </subcellularLocation>
</comment>
<dbReference type="InterPro" id="IPR036174">
    <property type="entry name" value="Znf_Sec23_Sec24_sf"/>
</dbReference>
<feature type="domain" description="Zinc finger Sec23/Sec24-type" evidence="9">
    <location>
        <begin position="677"/>
        <end position="715"/>
    </location>
</feature>
<dbReference type="InterPro" id="IPR036180">
    <property type="entry name" value="Gelsolin-like_dom_sf"/>
</dbReference>
<feature type="compositionally biased region" description="Polar residues" evidence="7">
    <location>
        <begin position="57"/>
        <end position="82"/>
    </location>
</feature>
<dbReference type="InterPro" id="IPR006895">
    <property type="entry name" value="Znf_Sec23_Sec24"/>
</dbReference>
<dbReference type="GO" id="GO:0006886">
    <property type="term" value="P:intracellular protein transport"/>
    <property type="evidence" value="ECO:0007669"/>
    <property type="project" value="InterPro"/>
</dbReference>
<feature type="compositionally biased region" description="Low complexity" evidence="7">
    <location>
        <begin position="525"/>
        <end position="541"/>
    </location>
</feature>
<dbReference type="InterPro" id="IPR036175">
    <property type="entry name" value="Sec23/24_helical_dom_sf"/>
</dbReference>
<comment type="caution">
    <text evidence="13">The sequence shown here is derived from an EMBL/GenBank/DDBJ whole genome shotgun (WGS) entry which is preliminary data.</text>
</comment>
<dbReference type="SUPFAM" id="SSF81811">
    <property type="entry name" value="Helical domain of Sec23/24"/>
    <property type="match status" value="1"/>
</dbReference>
<dbReference type="GO" id="GO:0070971">
    <property type="term" value="C:endoplasmic reticulum exit site"/>
    <property type="evidence" value="ECO:0007669"/>
    <property type="project" value="TreeGrafter"/>
</dbReference>
<dbReference type="Gene3D" id="3.40.20.10">
    <property type="entry name" value="Severin"/>
    <property type="match status" value="1"/>
</dbReference>
<dbReference type="Pfam" id="PF00626">
    <property type="entry name" value="Gelsolin"/>
    <property type="match status" value="1"/>
</dbReference>
<dbReference type="Pfam" id="PF04811">
    <property type="entry name" value="Sec23_trunk"/>
    <property type="match status" value="1"/>
</dbReference>
<evidence type="ECO:0000259" key="12">
    <source>
        <dbReference type="Pfam" id="PF08033"/>
    </source>
</evidence>
<dbReference type="Pfam" id="PF04810">
    <property type="entry name" value="zf-Sec23_Sec24"/>
    <property type="match status" value="1"/>
</dbReference>
<proteinExistence type="inferred from homology"/>
<dbReference type="GO" id="GO:0000149">
    <property type="term" value="F:SNARE binding"/>
    <property type="evidence" value="ECO:0007669"/>
    <property type="project" value="TreeGrafter"/>
</dbReference>
<reference evidence="13 14" key="1">
    <citation type="journal article" date="2019" name="Commun. Biol.">
        <title>The bagworm genome reveals a unique fibroin gene that provides high tensile strength.</title>
        <authorList>
            <person name="Kono N."/>
            <person name="Nakamura H."/>
            <person name="Ohtoshi R."/>
            <person name="Tomita M."/>
            <person name="Numata K."/>
            <person name="Arakawa K."/>
        </authorList>
    </citation>
    <scope>NUCLEOTIDE SEQUENCE [LARGE SCALE GENOMIC DNA]</scope>
</reference>
<keyword evidence="14" id="KW-1185">Reference proteome</keyword>
<feature type="compositionally biased region" description="Low complexity" evidence="7">
    <location>
        <begin position="301"/>
        <end position="313"/>
    </location>
</feature>
<dbReference type="GO" id="GO:0008270">
    <property type="term" value="F:zinc ion binding"/>
    <property type="evidence" value="ECO:0007669"/>
    <property type="project" value="InterPro"/>
</dbReference>
<dbReference type="InterPro" id="IPR006900">
    <property type="entry name" value="Sec23/24_helical_dom"/>
</dbReference>
<evidence type="ECO:0000256" key="1">
    <source>
        <dbReference type="ARBA" id="ARBA00004299"/>
    </source>
</evidence>
<feature type="compositionally biased region" description="Polar residues" evidence="7">
    <location>
        <begin position="161"/>
        <end position="199"/>
    </location>
</feature>
<evidence type="ECO:0000313" key="13">
    <source>
        <dbReference type="EMBL" id="GBP12210.1"/>
    </source>
</evidence>
<dbReference type="EMBL" id="BGZK01000050">
    <property type="protein sequence ID" value="GBP12210.1"/>
    <property type="molecule type" value="Genomic_DNA"/>
</dbReference>
<dbReference type="Pfam" id="PF08033">
    <property type="entry name" value="Sec23_BS"/>
    <property type="match status" value="1"/>
</dbReference>
<comment type="similarity">
    <text evidence="3">Belongs to the SEC23/SEC24 family. SEC24 subfamily.</text>
</comment>
<dbReference type="InterPro" id="IPR006896">
    <property type="entry name" value="Sec23/24_trunk_dom"/>
</dbReference>
<evidence type="ECO:0000259" key="11">
    <source>
        <dbReference type="Pfam" id="PF04815"/>
    </source>
</evidence>
<feature type="compositionally biased region" description="Polar residues" evidence="7">
    <location>
        <begin position="25"/>
        <end position="42"/>
    </location>
</feature>
<keyword evidence="4" id="KW-0813">Transport</keyword>
<protein>
    <submittedName>
        <fullName evidence="13">Protein transport protein Sec24C</fullName>
    </submittedName>
</protein>
<feature type="compositionally biased region" description="Pro residues" evidence="7">
    <location>
        <begin position="502"/>
        <end position="524"/>
    </location>
</feature>
<dbReference type="PANTHER" id="PTHR13803">
    <property type="entry name" value="SEC24-RELATED PROTEIN"/>
    <property type="match status" value="1"/>
</dbReference>
<dbReference type="Gene3D" id="3.40.50.410">
    <property type="entry name" value="von Willebrand factor, type A domain"/>
    <property type="match status" value="1"/>
</dbReference>
<gene>
    <name evidence="13" type="primary">SEC24C</name>
    <name evidence="13" type="ORF">EVAR_6387_1</name>
</gene>
<organism evidence="13 14">
    <name type="scientific">Eumeta variegata</name>
    <name type="common">Bagworm moth</name>
    <name type="synonym">Eumeta japonica</name>
    <dbReference type="NCBI Taxonomy" id="151549"/>
    <lineage>
        <taxon>Eukaryota</taxon>
        <taxon>Metazoa</taxon>
        <taxon>Ecdysozoa</taxon>
        <taxon>Arthropoda</taxon>
        <taxon>Hexapoda</taxon>
        <taxon>Insecta</taxon>
        <taxon>Pterygota</taxon>
        <taxon>Neoptera</taxon>
        <taxon>Endopterygota</taxon>
        <taxon>Lepidoptera</taxon>
        <taxon>Glossata</taxon>
        <taxon>Ditrysia</taxon>
        <taxon>Tineoidea</taxon>
        <taxon>Psychidae</taxon>
        <taxon>Oiketicinae</taxon>
        <taxon>Eumeta</taxon>
    </lineage>
</organism>
<feature type="compositionally biased region" description="Polar residues" evidence="7">
    <location>
        <begin position="211"/>
        <end position="244"/>
    </location>
</feature>
<feature type="compositionally biased region" description="Pro residues" evidence="7">
    <location>
        <begin position="364"/>
        <end position="379"/>
    </location>
</feature>
<feature type="compositionally biased region" description="Low complexity" evidence="7">
    <location>
        <begin position="386"/>
        <end position="399"/>
    </location>
</feature>
<dbReference type="Gene3D" id="2.60.40.1670">
    <property type="entry name" value="beta-sandwich domain of Sec23/24"/>
    <property type="match status" value="1"/>
</dbReference>
<feature type="domain" description="Sec23/Sec24 helical" evidence="11">
    <location>
        <begin position="1104"/>
        <end position="1189"/>
    </location>
</feature>
<feature type="compositionally biased region" description="Low complexity" evidence="7">
    <location>
        <begin position="549"/>
        <end position="558"/>
    </location>
</feature>
<dbReference type="CDD" id="cd01479">
    <property type="entry name" value="Sec24-like"/>
    <property type="match status" value="1"/>
</dbReference>
<feature type="compositionally biased region" description="Low complexity" evidence="7">
    <location>
        <begin position="250"/>
        <end position="292"/>
    </location>
</feature>
<keyword evidence="5" id="KW-0653">Protein transport</keyword>
<dbReference type="InterPro" id="IPR007123">
    <property type="entry name" value="Gelsolin-like_dom"/>
</dbReference>
<feature type="domain" description="Sec23/Sec24 trunk" evidence="10">
    <location>
        <begin position="752"/>
        <end position="996"/>
    </location>
</feature>
<evidence type="ECO:0000256" key="7">
    <source>
        <dbReference type="SAM" id="MobiDB-lite"/>
    </source>
</evidence>
<dbReference type="InterPro" id="IPR041742">
    <property type="entry name" value="Sec24-like_trunk_dom"/>
</dbReference>
<dbReference type="FunFam" id="3.40.50.410:FF:000020">
    <property type="entry name" value="protein transport protein Sec24D isoform X1"/>
    <property type="match status" value="1"/>
</dbReference>
<feature type="compositionally biased region" description="Low complexity" evidence="7">
    <location>
        <begin position="137"/>
        <end position="148"/>
    </location>
</feature>
<evidence type="ECO:0000259" key="8">
    <source>
        <dbReference type="Pfam" id="PF00626"/>
    </source>
</evidence>
<evidence type="ECO:0000259" key="9">
    <source>
        <dbReference type="Pfam" id="PF04810"/>
    </source>
</evidence>
<feature type="region of interest" description="Disordered" evidence="7">
    <location>
        <begin position="474"/>
        <end position="558"/>
    </location>
</feature>
<dbReference type="InterPro" id="IPR050550">
    <property type="entry name" value="SEC23_SEC24_subfamily"/>
</dbReference>
<dbReference type="Proteomes" id="UP000299102">
    <property type="component" value="Unassembled WGS sequence"/>
</dbReference>
<evidence type="ECO:0000256" key="4">
    <source>
        <dbReference type="ARBA" id="ARBA00022448"/>
    </source>
</evidence>
<feature type="region of interest" description="Disordered" evidence="7">
    <location>
        <begin position="1"/>
        <end position="407"/>
    </location>
</feature>
<dbReference type="SUPFAM" id="SSF81995">
    <property type="entry name" value="beta-sandwich domain of Sec23/24"/>
    <property type="match status" value="1"/>
</dbReference>